<dbReference type="EMBL" id="JAOZFE010000006">
    <property type="protein sequence ID" value="MCW0953612.1"/>
    <property type="molecule type" value="Genomic_DNA"/>
</dbReference>
<reference evidence="2 3" key="1">
    <citation type="submission" date="2022-10" db="EMBL/GenBank/DDBJ databases">
        <title>Weissella fermenti sp. nov., isolated from fermented cabbage.</title>
        <authorList>
            <person name="Lee J.K."/>
            <person name="Baek J.H."/>
            <person name="Choi D.G."/>
            <person name="Kim J.M."/>
            <person name="Jeon C.O."/>
        </authorList>
    </citation>
    <scope>NUCLEOTIDE SEQUENCE [LARGE SCALE GENOMIC DNA]</scope>
    <source>
        <strain evidence="2 3">KACC 18534</strain>
    </source>
</reference>
<feature type="chain" id="PRO_5046389089" evidence="1">
    <location>
        <begin position="27"/>
        <end position="323"/>
    </location>
</feature>
<evidence type="ECO:0000313" key="2">
    <source>
        <dbReference type="EMBL" id="MCW0953612.1"/>
    </source>
</evidence>
<proteinExistence type="predicted"/>
<dbReference type="Proteomes" id="UP001526225">
    <property type="component" value="Unassembled WGS sequence"/>
</dbReference>
<sequence length="323" mass="33837">MWKKVGTIALVAVLISSFVGMNSVSAMTTGEQQHALKQPYVVYGAAAQQKHQIAQTLGVTSNYTQLTTKGVDGAYLGLQGVADSVMISSVALAPGNEGAGNLVNIESFEGKNNITQVTAQQYAMAATMAGVKDVVITVTANSPVSGEAALAGVYKALEADGVALDNDNTTAANNVLSSTSEAIAENAGDKKYAGKLTSAVTETTGEVAKEKQDGKNVTINVIIDKLIINLDKQGIKDQTNDMHITAIANSIQLVNNAPISESADFVKTTSQLADTLSKSAGDLMAKAKDFANSQDAKEVANWFTIHIWEPIKNFFSGLFGGNE</sequence>
<dbReference type="RefSeq" id="WP_213409079.1">
    <property type="nucleotide sequence ID" value="NZ_CP074441.1"/>
</dbReference>
<evidence type="ECO:0000256" key="1">
    <source>
        <dbReference type="SAM" id="SignalP"/>
    </source>
</evidence>
<keyword evidence="1" id="KW-0732">Signal</keyword>
<feature type="signal peptide" evidence="1">
    <location>
        <begin position="1"/>
        <end position="26"/>
    </location>
</feature>
<accession>A0ABT3E5W5</accession>
<dbReference type="Pfam" id="PF06207">
    <property type="entry name" value="DUF1002"/>
    <property type="match status" value="1"/>
</dbReference>
<dbReference type="InterPro" id="IPR009343">
    <property type="entry name" value="DUF1002"/>
</dbReference>
<gene>
    <name evidence="2" type="ORF">OIT44_06010</name>
</gene>
<name>A0ABT3E5W5_9LACO</name>
<evidence type="ECO:0000313" key="3">
    <source>
        <dbReference type="Proteomes" id="UP001526225"/>
    </source>
</evidence>
<organism evidence="2 3">
    <name type="scientific">Weissella ceti</name>
    <dbReference type="NCBI Taxonomy" id="759620"/>
    <lineage>
        <taxon>Bacteria</taxon>
        <taxon>Bacillati</taxon>
        <taxon>Bacillota</taxon>
        <taxon>Bacilli</taxon>
        <taxon>Lactobacillales</taxon>
        <taxon>Lactobacillaceae</taxon>
        <taxon>Weissella</taxon>
    </lineage>
</organism>
<protein>
    <submittedName>
        <fullName evidence="2">DUF1002 domain-containing protein</fullName>
    </submittedName>
</protein>
<keyword evidence="3" id="KW-1185">Reference proteome</keyword>
<comment type="caution">
    <text evidence="2">The sequence shown here is derived from an EMBL/GenBank/DDBJ whole genome shotgun (WGS) entry which is preliminary data.</text>
</comment>